<name>A0ABY7DWS6_MYAAR</name>
<proteinExistence type="predicted"/>
<evidence type="ECO:0000313" key="2">
    <source>
        <dbReference type="Proteomes" id="UP001164746"/>
    </source>
</evidence>
<dbReference type="Proteomes" id="UP001164746">
    <property type="component" value="Chromosome 4"/>
</dbReference>
<organism evidence="1 2">
    <name type="scientific">Mya arenaria</name>
    <name type="common">Soft-shell clam</name>
    <dbReference type="NCBI Taxonomy" id="6604"/>
    <lineage>
        <taxon>Eukaryota</taxon>
        <taxon>Metazoa</taxon>
        <taxon>Spiralia</taxon>
        <taxon>Lophotrochozoa</taxon>
        <taxon>Mollusca</taxon>
        <taxon>Bivalvia</taxon>
        <taxon>Autobranchia</taxon>
        <taxon>Heteroconchia</taxon>
        <taxon>Euheterodonta</taxon>
        <taxon>Imparidentia</taxon>
        <taxon>Neoheterodontei</taxon>
        <taxon>Myida</taxon>
        <taxon>Myoidea</taxon>
        <taxon>Myidae</taxon>
        <taxon>Mya</taxon>
    </lineage>
</organism>
<keyword evidence="2" id="KW-1185">Reference proteome</keyword>
<protein>
    <submittedName>
        <fullName evidence="1">Uncharacterized protein</fullName>
    </submittedName>
</protein>
<dbReference type="EMBL" id="CP111015">
    <property type="protein sequence ID" value="WAR01494.1"/>
    <property type="molecule type" value="Genomic_DNA"/>
</dbReference>
<sequence>MRINQRCALTKTPIYQGRPLRRALTRDTYKTRNAHLSETRIYQRRALTRDAHYQRRPLTRDAH</sequence>
<gene>
    <name evidence="1" type="ORF">MAR_008052</name>
</gene>
<reference evidence="1" key="1">
    <citation type="submission" date="2022-11" db="EMBL/GenBank/DDBJ databases">
        <title>Centuries of genome instability and evolution in soft-shell clam transmissible cancer (bioRxiv).</title>
        <authorList>
            <person name="Hart S.F.M."/>
            <person name="Yonemitsu M.A."/>
            <person name="Giersch R.M."/>
            <person name="Beal B.F."/>
            <person name="Arriagada G."/>
            <person name="Davis B.W."/>
            <person name="Ostrander E.A."/>
            <person name="Goff S.P."/>
            <person name="Metzger M.J."/>
        </authorList>
    </citation>
    <scope>NUCLEOTIDE SEQUENCE</scope>
    <source>
        <strain evidence="1">MELC-2E11</strain>
        <tissue evidence="1">Siphon/mantle</tissue>
    </source>
</reference>
<accession>A0ABY7DWS6</accession>
<evidence type="ECO:0000313" key="1">
    <source>
        <dbReference type="EMBL" id="WAR01494.1"/>
    </source>
</evidence>